<protein>
    <submittedName>
        <fullName evidence="1">PAS domain-containing protein</fullName>
    </submittedName>
</protein>
<comment type="caution">
    <text evidence="1">The sequence shown here is derived from an EMBL/GenBank/DDBJ whole genome shotgun (WGS) entry which is preliminary data.</text>
</comment>
<reference evidence="1" key="1">
    <citation type="submission" date="2021-09" db="EMBL/GenBank/DDBJ databases">
        <title>Isolation and characterization of 3-chlorobenzoate degrading bacteria from soils in Shizuoka.</title>
        <authorList>
            <person name="Ifat A."/>
            <person name="Ogawa N."/>
            <person name="Kimbara K."/>
            <person name="Moriuchi R."/>
            <person name="Dohra H."/>
            <person name="Shintani M."/>
        </authorList>
    </citation>
    <scope>NUCLEOTIDE SEQUENCE</scope>
    <source>
        <strain evidence="1">19CS2-2</strain>
    </source>
</reference>
<evidence type="ECO:0000313" key="1">
    <source>
        <dbReference type="EMBL" id="GJH17528.1"/>
    </source>
</evidence>
<name>A0ACB5QRR5_9BURK</name>
<dbReference type="EMBL" id="BPUR01000006">
    <property type="protein sequence ID" value="GJH17528.1"/>
    <property type="molecule type" value="Genomic_DNA"/>
</dbReference>
<evidence type="ECO:0000313" key="2">
    <source>
        <dbReference type="Proteomes" id="UP001055013"/>
    </source>
</evidence>
<accession>A0ACB5QRR5</accession>
<dbReference type="Proteomes" id="UP001055013">
    <property type="component" value="Unassembled WGS sequence"/>
</dbReference>
<gene>
    <name evidence="1" type="ORF">CBA19CS22_13320</name>
</gene>
<organism evidence="1 2">
    <name type="scientific">Caballeronia novacaledonica</name>
    <dbReference type="NCBI Taxonomy" id="1544861"/>
    <lineage>
        <taxon>Bacteria</taxon>
        <taxon>Pseudomonadati</taxon>
        <taxon>Pseudomonadota</taxon>
        <taxon>Betaproteobacteria</taxon>
        <taxon>Burkholderiales</taxon>
        <taxon>Burkholderiaceae</taxon>
        <taxon>Caballeronia</taxon>
    </lineage>
</organism>
<proteinExistence type="predicted"/>
<sequence>MADEVASGTGAGGKGPNFAVVGVGASAGGVQALLSFFETVPAAPGVAFVVVLHLSPDHTSHAHDVLQNVTSLNVQQVNGSVPLERDHVYVIPPGKLLSMVDGYLRLREPAPPRLPPTTIDVFFRSLANAHGSRAVAVILSGAGSDGSVGIARVREQGGITIAQQPEEAQYGEMPRNAIATGDVDLVLPVAEIVPKLMTLVRNAAEIVLPSPSDNESADEIAVARIDGDPVAQVLEILRQRTGHDFSSYKQGTIIRRIERRMQVNGLKNIVEYRDFLAAHPNETQKALADMLIGVTNFFRNPEAFEALKRALLPALVRSVQGGEEIRAWVPACATGEEAFSIAIMLSEAARTLPHRPRLTVYATDIDQHAVSVARTANYPSAIANDVSPSVLAQYFYKDGNRYRLVKSLRDTVIFAAHNILQDPPFSRLDVVSCRNLLIYLDRRAQTRVLEIFHFALRPGGYLFLGGAESAECVPELFEPVDKHRKIYRALPAATRGGPPVFSIPPAPVGLVGQTFFALTGHARSVDVGLPDRARVLELFGPPVIIMRSDGEIVYRSASANGLTSDVRGTHAHKLLDVVREDAREIVELAIERCVRDAVRTDALAVPFESALGTIPVDVSMRPYRDPTQEENLLWVICDPLIPLHNEEESPKDADTIDSLRQALAGSEERLHSSQQLAQHSTEALRASNEELQAMNEELRSATEELEASREELQSLNEELVTVNSELMTKAQESARIGDDLQNLISLVGVATVFVDRMLHIKRYTSPAETLFNILPTDRGRSLQDLTHKLDYAEMIEDLRAAFESLKKTEREVYSSDGRSFLARVLPYRTDDDRIDGAILALIDITVQAAAQDDARASAEKLKLAAQAIHDFAIIVLEKDGTIVSWNVGATHLFGFQAEEMLGGPLDAIFTPEDRARGVAVLERRKAFQDGRAEDERWHLKKDGERVFCSGFLSRIDGSGFSGFAKIVHDATRRKLAEGEQQQVFARQRAAYTEVRKRSRLKDEFIAILSHELKNPLNLIHMKAEMLARLPEIHHVKPIQEISDAIQRSVRAQAQIIDDLLDFSRVSTGKLSLRFAPTDVSAIVRSIAESVASDAQRAAIDLRLDLPEMPIVVRGDAVRVEQIVWNLVSNALKFTPEGGRVTVRLELEGGQVRLEVADTGIGITPDAIGSIFDMFQQAPTVAHHTRKGGLGIGLSLVRQLAGLHGGNVEAFSKGLGHGARFVVRLPAGTSSAHLQAGERPADLSIFRGSRILLVEDAPESLAAMSDPFALYEAEVTTAARASDAIQTAKQQTFDLVVTDVTLPDFDGYWLATNLRALPAYAIVPIVAVTGRPIAHEEQRARDSGCDSCLGKPFSLESLADILWRKKSEDES</sequence>
<keyword evidence="2" id="KW-1185">Reference proteome</keyword>